<reference evidence="3" key="1">
    <citation type="submission" date="2016-11" db="EMBL/GenBank/DDBJ databases">
        <authorList>
            <person name="Varghese N."/>
            <person name="Submissions S."/>
        </authorList>
    </citation>
    <scope>NUCLEOTIDE SEQUENCE [LARGE SCALE GENOMIC DNA]</scope>
    <source>
        <strain evidence="3">DSM 19978</strain>
    </source>
</reference>
<feature type="signal peptide" evidence="1">
    <location>
        <begin position="1"/>
        <end position="32"/>
    </location>
</feature>
<sequence>MKEKLLSRKRLSTLFYSLCFMVLFANSAKVQAQIATDGDYRTAKASGNWSETDMWETRIAGAWAVTAVAPTATNNVYVQNGHTLTVDVANAYCKDLQLNTVGVLAIGANTVNVSGKIRAYTTTLGAVIGAAVNDGTFYSDQTSSTAPAATMITTTNPGVLKFVGGTRNITNAGEWNANGTNNAAEFALDSGAIGNLNTVGVKFNPVVFSSGTITTDAFISASSGNLTIKSGATLISSRSGTNTVIGNSSTVVCGIVTIEAGGILELTGAAPAINCTTFTNNGTVIYSRAGTQTLLQSGSTAYTIPGTTLFNNYSTLILSNASTKTPFASITVSSLLKFTGTATLAATASLSLTMLNGSTVERSVTSGTSLPSAVGAVLYGTSGTDLINVTIGSTVSNSNEFVSSPTPGKVGTLTINNGVTYTVTGGRTAINVVNNGILVLTTASSFTFNVNGTISGTGTISGHSNVSIAFGGTNDGNAGTLNFTSGSQVANNLTINRTGINASVTLGTPVTVLNINPAITTLGLTAGTLINSGFMTLGNGAIVSRSGGSLDAAPVFGTSMTLNYTSSGAKTVGPEMPNSSAIATTVNISSGPVTLNTTKNISTLTLTSGSLTLSSGANLTIQNALTNNTTAGASAVVIESGANLIQVNNVANTGDVTVKRNSSSLFRLDYTIWSSPVTNASKYLLDFSPLTLPTRFYNYNTSTNLYNSESSTSTTPFATAAGYLIRMPDTDPLYPAAINYAGVFTGLPNNGDIPVTLNYVDATHGYNMVGNPYPSTINSETFLAANSANIESTLYFWRKTNGAGGSAYATYTLGGSTTTTPTSAAPNGTIQVGQGFFVQAKSAATVNSFFTNAMRTTNTANQFFKTKNTVEKSRVWLNLTNSAGVFSQALVGYMTNATQGVDNGIDGKYINDSPIALTSNINNEDYTIQGRALPFDPSDVVALNFKTDVGGDYTIGLDHVDGLFAEGQDVFLKDNTTGTETDLKAGAYTFTAAAGTDNTRFSLKYQKTLKVDASLFNENSVVVYKNKGTLYVNSGAIAINNIKVFDIQGRLVAEQKNVKANSATIKDLKATQQVLIVKITAEDNKVVSKKVVN</sequence>
<feature type="chain" id="PRO_5009911509" description="Por secretion system C-terminal sorting domain-containing protein" evidence="1">
    <location>
        <begin position="33"/>
        <end position="1093"/>
    </location>
</feature>
<keyword evidence="1" id="KW-0732">Signal</keyword>
<dbReference type="AlphaFoldDB" id="A0A1M5K0H1"/>
<dbReference type="RefSeq" id="WP_141226133.1">
    <property type="nucleotide sequence ID" value="NZ_FQWB01000004.1"/>
</dbReference>
<dbReference type="NCBIfam" id="NF033708">
    <property type="entry name" value="T9SS_Cterm_ChiA"/>
    <property type="match status" value="1"/>
</dbReference>
<dbReference type="STRING" id="468056.SAMN05443549_104133"/>
<protein>
    <recommendedName>
        <fullName evidence="4">Por secretion system C-terminal sorting domain-containing protein</fullName>
    </recommendedName>
</protein>
<evidence type="ECO:0008006" key="4">
    <source>
        <dbReference type="Google" id="ProtNLM"/>
    </source>
</evidence>
<organism evidence="2 3">
    <name type="scientific">Flavobacterium fluvii</name>
    <dbReference type="NCBI Taxonomy" id="468056"/>
    <lineage>
        <taxon>Bacteria</taxon>
        <taxon>Pseudomonadati</taxon>
        <taxon>Bacteroidota</taxon>
        <taxon>Flavobacteriia</taxon>
        <taxon>Flavobacteriales</taxon>
        <taxon>Flavobacteriaceae</taxon>
        <taxon>Flavobacterium</taxon>
    </lineage>
</organism>
<accession>A0A1M5K0H1</accession>
<dbReference type="OrthoDB" id="1652165at2"/>
<gene>
    <name evidence="2" type="ORF">SAMN05443549_104133</name>
</gene>
<evidence type="ECO:0000313" key="3">
    <source>
        <dbReference type="Proteomes" id="UP000184516"/>
    </source>
</evidence>
<keyword evidence="3" id="KW-1185">Reference proteome</keyword>
<evidence type="ECO:0000256" key="1">
    <source>
        <dbReference type="SAM" id="SignalP"/>
    </source>
</evidence>
<name>A0A1M5K0H1_9FLAO</name>
<dbReference type="EMBL" id="FQWB01000004">
    <property type="protein sequence ID" value="SHG46040.1"/>
    <property type="molecule type" value="Genomic_DNA"/>
</dbReference>
<dbReference type="Proteomes" id="UP000184516">
    <property type="component" value="Unassembled WGS sequence"/>
</dbReference>
<proteinExistence type="predicted"/>
<evidence type="ECO:0000313" key="2">
    <source>
        <dbReference type="EMBL" id="SHG46040.1"/>
    </source>
</evidence>